<dbReference type="PANTHER" id="PTHR46673:SF3">
    <property type="entry name" value="SOLUTE CARRIER FAMILY 3 (AMINO ACID TRANSPORTER HEAVY CHAIN), MEMBER 2A-RELATED"/>
    <property type="match status" value="1"/>
</dbReference>
<dbReference type="CDD" id="cd11345">
    <property type="entry name" value="AmyAc_SLC3A2"/>
    <property type="match status" value="1"/>
</dbReference>
<reference evidence="4" key="3">
    <citation type="submission" date="2025-09" db="UniProtKB">
        <authorList>
            <consortium name="Ensembl"/>
        </authorList>
    </citation>
    <scope>IDENTIFICATION</scope>
</reference>
<dbReference type="OrthoDB" id="1740265at2759"/>
<evidence type="ECO:0000313" key="5">
    <source>
        <dbReference type="Proteomes" id="UP000694395"/>
    </source>
</evidence>
<organism evidence="4 5">
    <name type="scientific">Oncorhynchus mykiss</name>
    <name type="common">Rainbow trout</name>
    <name type="synonym">Salmo gairdneri</name>
    <dbReference type="NCBI Taxonomy" id="8022"/>
    <lineage>
        <taxon>Eukaryota</taxon>
        <taxon>Metazoa</taxon>
        <taxon>Chordata</taxon>
        <taxon>Craniata</taxon>
        <taxon>Vertebrata</taxon>
        <taxon>Euteleostomi</taxon>
        <taxon>Actinopterygii</taxon>
        <taxon>Neopterygii</taxon>
        <taxon>Teleostei</taxon>
        <taxon>Protacanthopterygii</taxon>
        <taxon>Salmoniformes</taxon>
        <taxon>Salmonidae</taxon>
        <taxon>Salmoninae</taxon>
        <taxon>Oncorhynchus</taxon>
    </lineage>
</organism>
<dbReference type="Pfam" id="PF16028">
    <property type="entry name" value="SLC3A2_N"/>
    <property type="match status" value="1"/>
</dbReference>
<dbReference type="Pfam" id="PF00128">
    <property type="entry name" value="Alpha-amylase"/>
    <property type="match status" value="1"/>
</dbReference>
<dbReference type="GO" id="GO:0016323">
    <property type="term" value="C:basolateral plasma membrane"/>
    <property type="evidence" value="ECO:0007669"/>
    <property type="project" value="TreeGrafter"/>
</dbReference>
<evidence type="ECO:0000259" key="3">
    <source>
        <dbReference type="SMART" id="SM00642"/>
    </source>
</evidence>
<gene>
    <name evidence="4" type="primary">LOC110509955</name>
</gene>
<feature type="domain" description="Glycosyl hydrolase family 13 catalytic" evidence="3">
    <location>
        <begin position="126"/>
        <end position="418"/>
    </location>
</feature>
<name>A0A8C7W9N2_ONCMY</name>
<keyword evidence="5" id="KW-1185">Reference proteome</keyword>
<dbReference type="GO" id="GO:0015190">
    <property type="term" value="F:L-leucine transmembrane transporter activity"/>
    <property type="evidence" value="ECO:0007669"/>
    <property type="project" value="TreeGrafter"/>
</dbReference>
<keyword evidence="2" id="KW-0472">Membrane</keyword>
<dbReference type="InterPro" id="IPR017853">
    <property type="entry name" value="GH"/>
</dbReference>
<accession>A0A8C7W9N2</accession>
<dbReference type="Ensembl" id="ENSOMYT00000091749.2">
    <property type="protein sequence ID" value="ENSOMYP00000084226.2"/>
    <property type="gene ID" value="ENSOMYG00000038863.2"/>
</dbReference>
<dbReference type="InterPro" id="IPR042280">
    <property type="entry name" value="SLC3A2"/>
</dbReference>
<dbReference type="RefSeq" id="XP_021446867.2">
    <property type="nucleotide sequence ID" value="XM_021591192.2"/>
</dbReference>
<evidence type="ECO:0000256" key="1">
    <source>
        <dbReference type="SAM" id="MobiDB-lite"/>
    </source>
</evidence>
<evidence type="ECO:0000256" key="2">
    <source>
        <dbReference type="SAM" id="Phobius"/>
    </source>
</evidence>
<feature type="transmembrane region" description="Helical" evidence="2">
    <location>
        <begin position="79"/>
        <end position="101"/>
    </location>
</feature>
<dbReference type="GO" id="GO:0015173">
    <property type="term" value="F:aromatic amino acid transmembrane transporter activity"/>
    <property type="evidence" value="ECO:0007669"/>
    <property type="project" value="TreeGrafter"/>
</dbReference>
<dbReference type="GO" id="GO:0016324">
    <property type="term" value="C:apical plasma membrane"/>
    <property type="evidence" value="ECO:0007669"/>
    <property type="project" value="TreeGrafter"/>
</dbReference>
<dbReference type="AlphaFoldDB" id="A0A8C7W9N2"/>
<proteinExistence type="predicted"/>
<protein>
    <submittedName>
        <fullName evidence="4">Solute carrier family 3 member 2b</fullName>
    </submittedName>
</protein>
<reference evidence="4" key="2">
    <citation type="submission" date="2025-08" db="UniProtKB">
        <authorList>
            <consortium name="Ensembl"/>
        </authorList>
    </citation>
    <scope>IDENTIFICATION</scope>
</reference>
<dbReference type="SUPFAM" id="SSF51445">
    <property type="entry name" value="(Trans)glycosidases"/>
    <property type="match status" value="1"/>
</dbReference>
<dbReference type="Gene3D" id="3.20.20.80">
    <property type="entry name" value="Glycosidases"/>
    <property type="match status" value="1"/>
</dbReference>
<dbReference type="InterPro" id="IPR031984">
    <property type="entry name" value="SLC3A2_N"/>
</dbReference>
<feature type="region of interest" description="Disordered" evidence="1">
    <location>
        <begin position="1"/>
        <end position="43"/>
    </location>
</feature>
<dbReference type="Gene3D" id="2.60.40.1180">
    <property type="entry name" value="Golgi alpha-mannosidase II"/>
    <property type="match status" value="1"/>
</dbReference>
<dbReference type="GeneID" id="110509955"/>
<dbReference type="GO" id="GO:0005975">
    <property type="term" value="P:carbohydrate metabolic process"/>
    <property type="evidence" value="ECO:0007669"/>
    <property type="project" value="InterPro"/>
</dbReference>
<feature type="compositionally biased region" description="Basic and acidic residues" evidence="1">
    <location>
        <begin position="1"/>
        <end position="21"/>
    </location>
</feature>
<dbReference type="Proteomes" id="UP000694395">
    <property type="component" value="Chromosome Y"/>
</dbReference>
<evidence type="ECO:0000313" key="4">
    <source>
        <dbReference type="Ensembl" id="ENSOMYP00000084226.2"/>
    </source>
</evidence>
<dbReference type="GeneTree" id="ENSGT00940000156646"/>
<sequence>MSKDTEVDMKDVELNDMDQEKQPMTGGVANGDAGSPTCTEKNGSVNVKIPEETETKFTGLSKEELLRVAGTPGWVRTRWALLILFWLGWLGMLAGAVAIIVQAPRCKDIPAMNWWNYGPLYQIGNVQAFSESQNLKGVEDKIDRLSQLKVKGLVIGPIHVAPLDNLVSLNFEEISSDVGNLEQFKSLIIAAHKKSIDVILDLTPYYLGSGPWFTNVSVTNVAERLKSALVFWLNQGVDGIQLSGVERVSSVVPSLWADIRAIVQNGTEGKRRILIGVTEKTSAVGVSELLNSTGVDLLLSGALRSKSMTATDRAQTVQQLLSSHNQTQLAWNIGDRKAGHLATLVGPDMVNFNQMLLLTLPGTPVFNYGDEIALADVDTKSPKMLWDPLEDETNGTAKEEKEQRLSCRSFFKTLSELRGKERSLQHGDYIPLFNSTSALAYLRQWDQSGRYVAAFNWGSDAVTLQLSHPDLPARAVVQVSTDQVNLAPDSTVALSALELGPGQAVLLQFPYIA</sequence>
<dbReference type="GO" id="GO:0015823">
    <property type="term" value="P:phenylalanine transport"/>
    <property type="evidence" value="ECO:0007669"/>
    <property type="project" value="TreeGrafter"/>
</dbReference>
<keyword evidence="2" id="KW-0812">Transmembrane</keyword>
<dbReference type="SMART" id="SM00642">
    <property type="entry name" value="Aamy"/>
    <property type="match status" value="1"/>
</dbReference>
<dbReference type="InterPro" id="IPR006047">
    <property type="entry name" value="GH13_cat_dom"/>
</dbReference>
<dbReference type="GO" id="GO:0015180">
    <property type="term" value="F:L-alanine transmembrane transporter activity"/>
    <property type="evidence" value="ECO:0007669"/>
    <property type="project" value="TreeGrafter"/>
</dbReference>
<keyword evidence="2" id="KW-1133">Transmembrane helix</keyword>
<dbReference type="InterPro" id="IPR013780">
    <property type="entry name" value="Glyco_hydro_b"/>
</dbReference>
<dbReference type="PANTHER" id="PTHR46673">
    <property type="entry name" value="4F2 CELL-SURFACE ANTIGEN HEAVY CHAIN"/>
    <property type="match status" value="1"/>
</dbReference>
<dbReference type="KEGG" id="omy:110509955"/>
<dbReference type="GO" id="GO:1903801">
    <property type="term" value="P:L-leucine import across plasma membrane"/>
    <property type="evidence" value="ECO:0007669"/>
    <property type="project" value="TreeGrafter"/>
</dbReference>
<dbReference type="GO" id="GO:1904273">
    <property type="term" value="P:L-alanine import across plasma membrane"/>
    <property type="evidence" value="ECO:0007669"/>
    <property type="project" value="TreeGrafter"/>
</dbReference>
<reference evidence="4" key="1">
    <citation type="submission" date="2020-07" db="EMBL/GenBank/DDBJ databases">
        <title>A long reads based de novo assembly of the rainbow trout Arlee double haploid line genome.</title>
        <authorList>
            <person name="Gao G."/>
            <person name="Palti Y."/>
        </authorList>
    </citation>
    <scope>NUCLEOTIDE SEQUENCE [LARGE SCALE GENOMIC DNA]</scope>
</reference>